<comment type="caution">
    <text evidence="3">The sequence shown here is derived from an EMBL/GenBank/DDBJ whole genome shotgun (WGS) entry which is preliminary data.</text>
</comment>
<dbReference type="PANTHER" id="PTHR35601:SF1">
    <property type="entry name" value="TOXIN RELE"/>
    <property type="match status" value="1"/>
</dbReference>
<sequence length="90" mass="10523">MTDGYEIVFTRSARRALEHDLPEKVAAAAFEFIVGALRENPRRVGKPLREPLAPLYSARRGEYRVLYRIVDERLIIEVVSVVHRRDAYRR</sequence>
<dbReference type="PANTHER" id="PTHR35601">
    <property type="entry name" value="TOXIN RELE"/>
    <property type="match status" value="1"/>
</dbReference>
<dbReference type="Pfam" id="PF05016">
    <property type="entry name" value="ParE_toxin"/>
    <property type="match status" value="1"/>
</dbReference>
<comment type="similarity">
    <text evidence="1">Belongs to the RelE toxin family.</text>
</comment>
<accession>A0A147F617</accession>
<evidence type="ECO:0000313" key="3">
    <source>
        <dbReference type="EMBL" id="KTS10068.1"/>
    </source>
</evidence>
<gene>
    <name evidence="3" type="ORF">RSA3_12080</name>
</gene>
<reference evidence="3 4" key="1">
    <citation type="journal article" date="2016" name="Front. Microbiol.">
        <title>Genomic Resource of Rice Seed Associated Bacteria.</title>
        <authorList>
            <person name="Midha S."/>
            <person name="Bansal K."/>
            <person name="Sharma S."/>
            <person name="Kumar N."/>
            <person name="Patil P.P."/>
            <person name="Chaudhry V."/>
            <person name="Patil P.B."/>
        </authorList>
    </citation>
    <scope>NUCLEOTIDE SEQUENCE [LARGE SCALE GENOMIC DNA]</scope>
    <source>
        <strain evidence="3 4">RSA3</strain>
    </source>
</reference>
<dbReference type="InterPro" id="IPR035093">
    <property type="entry name" value="RelE/ParE_toxin_dom_sf"/>
</dbReference>
<dbReference type="InterPro" id="IPR007712">
    <property type="entry name" value="RelE/ParE_toxin"/>
</dbReference>
<dbReference type="AlphaFoldDB" id="A0A147F617"/>
<proteinExistence type="inferred from homology"/>
<dbReference type="Gene3D" id="3.30.2310.20">
    <property type="entry name" value="RelE-like"/>
    <property type="match status" value="1"/>
</dbReference>
<evidence type="ECO:0000256" key="2">
    <source>
        <dbReference type="ARBA" id="ARBA00022649"/>
    </source>
</evidence>
<evidence type="ECO:0000313" key="4">
    <source>
        <dbReference type="Proteomes" id="UP000072189"/>
    </source>
</evidence>
<dbReference type="RefSeq" id="WP_058614519.1">
    <property type="nucleotide sequence ID" value="NZ_LDRV01000079.1"/>
</dbReference>
<dbReference type="SUPFAM" id="SSF143011">
    <property type="entry name" value="RelE-like"/>
    <property type="match status" value="1"/>
</dbReference>
<dbReference type="PATRIC" id="fig|2033.7.peg.3204"/>
<dbReference type="Proteomes" id="UP000072189">
    <property type="component" value="Unassembled WGS sequence"/>
</dbReference>
<name>A0A147F617_MICTE</name>
<organism evidence="3 4">
    <name type="scientific">Microbacterium testaceum</name>
    <name type="common">Aureobacterium testaceum</name>
    <name type="synonym">Brevibacterium testaceum</name>
    <dbReference type="NCBI Taxonomy" id="2033"/>
    <lineage>
        <taxon>Bacteria</taxon>
        <taxon>Bacillati</taxon>
        <taxon>Actinomycetota</taxon>
        <taxon>Actinomycetes</taxon>
        <taxon>Micrococcales</taxon>
        <taxon>Microbacteriaceae</taxon>
        <taxon>Microbacterium</taxon>
    </lineage>
</organism>
<dbReference type="EMBL" id="LDRV01000079">
    <property type="protein sequence ID" value="KTS10068.1"/>
    <property type="molecule type" value="Genomic_DNA"/>
</dbReference>
<keyword evidence="2" id="KW-1277">Toxin-antitoxin system</keyword>
<protein>
    <submittedName>
        <fullName evidence="3">Plasmid stabilization protein</fullName>
    </submittedName>
</protein>
<evidence type="ECO:0000256" key="1">
    <source>
        <dbReference type="ARBA" id="ARBA00006226"/>
    </source>
</evidence>